<evidence type="ECO:0000256" key="2">
    <source>
        <dbReference type="ARBA" id="ARBA00022490"/>
    </source>
</evidence>
<dbReference type="PROSITE" id="PS50112">
    <property type="entry name" value="PAS"/>
    <property type="match status" value="1"/>
</dbReference>
<evidence type="ECO:0000259" key="14">
    <source>
        <dbReference type="PROSITE" id="PS51671"/>
    </source>
</evidence>
<dbReference type="SMART" id="SM00091">
    <property type="entry name" value="PAS"/>
    <property type="match status" value="1"/>
</dbReference>
<dbReference type="PANTHER" id="PTHR32071">
    <property type="entry name" value="TRANSCRIPTIONAL REGULATORY PROTEIN"/>
    <property type="match status" value="1"/>
</dbReference>
<evidence type="ECO:0000259" key="13">
    <source>
        <dbReference type="PROSITE" id="PS50112"/>
    </source>
</evidence>
<evidence type="ECO:0000256" key="3">
    <source>
        <dbReference type="ARBA" id="ARBA00022491"/>
    </source>
</evidence>
<dbReference type="SUPFAM" id="SSF55021">
    <property type="entry name" value="ACT-like"/>
    <property type="match status" value="1"/>
</dbReference>
<dbReference type="InterPro" id="IPR003593">
    <property type="entry name" value="AAA+_ATPase"/>
</dbReference>
<keyword evidence="9" id="KW-0010">Activator</keyword>
<evidence type="ECO:0000256" key="8">
    <source>
        <dbReference type="ARBA" id="ARBA00023125"/>
    </source>
</evidence>
<keyword evidence="2" id="KW-0963">Cytoplasm</keyword>
<protein>
    <recommendedName>
        <fullName evidence="11">HTH-type transcriptional regulatory protein TyrR</fullName>
    </recommendedName>
</protein>
<dbReference type="SUPFAM" id="SSF52540">
    <property type="entry name" value="P-loop containing nucleoside triphosphate hydrolases"/>
    <property type="match status" value="1"/>
</dbReference>
<evidence type="ECO:0000259" key="12">
    <source>
        <dbReference type="PROSITE" id="PS50045"/>
    </source>
</evidence>
<feature type="domain" description="PAS" evidence="13">
    <location>
        <begin position="78"/>
        <end position="130"/>
    </location>
</feature>
<evidence type="ECO:0000256" key="4">
    <source>
        <dbReference type="ARBA" id="ARBA00022741"/>
    </source>
</evidence>
<dbReference type="PROSITE" id="PS00675">
    <property type="entry name" value="SIGMA54_INTERACT_1"/>
    <property type="match status" value="1"/>
</dbReference>
<dbReference type="CDD" id="cd00009">
    <property type="entry name" value="AAA"/>
    <property type="match status" value="1"/>
</dbReference>
<dbReference type="NCBIfam" id="TIGR04381">
    <property type="entry name" value="HTH_TypR"/>
    <property type="match status" value="1"/>
</dbReference>
<evidence type="ECO:0000256" key="9">
    <source>
        <dbReference type="ARBA" id="ARBA00023159"/>
    </source>
</evidence>
<dbReference type="InterPro" id="IPR030828">
    <property type="entry name" value="HTH_TyrR"/>
</dbReference>
<dbReference type="EMBL" id="CAKLDI010000001">
    <property type="protein sequence ID" value="CAH0533773.1"/>
    <property type="molecule type" value="Genomic_DNA"/>
</dbReference>
<keyword evidence="6" id="KW-0067">ATP-binding</keyword>
<dbReference type="Proteomes" id="UP000838672">
    <property type="component" value="Unassembled WGS sequence"/>
</dbReference>
<proteinExistence type="predicted"/>
<dbReference type="InterPro" id="IPR027417">
    <property type="entry name" value="P-loop_NTPase"/>
</dbReference>
<dbReference type="SMART" id="SM00382">
    <property type="entry name" value="AAA"/>
    <property type="match status" value="1"/>
</dbReference>
<dbReference type="Gene3D" id="3.30.450.20">
    <property type="entry name" value="PAS domain"/>
    <property type="match status" value="1"/>
</dbReference>
<dbReference type="Gene3D" id="3.40.50.300">
    <property type="entry name" value="P-loop containing nucleotide triphosphate hydrolases"/>
    <property type="match status" value="1"/>
</dbReference>
<accession>A0ABN8DVA2</accession>
<name>A0ABN8DVA2_9VIBR</name>
<evidence type="ECO:0000256" key="7">
    <source>
        <dbReference type="ARBA" id="ARBA00023015"/>
    </source>
</evidence>
<evidence type="ECO:0000256" key="11">
    <source>
        <dbReference type="ARBA" id="ARBA00029500"/>
    </source>
</evidence>
<gene>
    <name evidence="15" type="primary">tyrR</name>
    <name evidence="15" type="ORF">VST7929_01648</name>
</gene>
<keyword evidence="3" id="KW-0678">Repressor</keyword>
<dbReference type="Pfam" id="PF00989">
    <property type="entry name" value="PAS"/>
    <property type="match status" value="1"/>
</dbReference>
<dbReference type="Pfam" id="PF00158">
    <property type="entry name" value="Sigma54_activat"/>
    <property type="match status" value="1"/>
</dbReference>
<dbReference type="Gene3D" id="1.10.8.60">
    <property type="match status" value="1"/>
</dbReference>
<dbReference type="InterPro" id="IPR000014">
    <property type="entry name" value="PAS"/>
</dbReference>
<dbReference type="InterPro" id="IPR002912">
    <property type="entry name" value="ACT_dom"/>
</dbReference>
<dbReference type="InterPro" id="IPR035965">
    <property type="entry name" value="PAS-like_dom_sf"/>
</dbReference>
<dbReference type="Gene3D" id="1.10.10.60">
    <property type="entry name" value="Homeodomain-like"/>
    <property type="match status" value="1"/>
</dbReference>
<evidence type="ECO:0000256" key="1">
    <source>
        <dbReference type="ARBA" id="ARBA00004496"/>
    </source>
</evidence>
<dbReference type="Pfam" id="PF18024">
    <property type="entry name" value="HTH_50"/>
    <property type="match status" value="1"/>
</dbReference>
<keyword evidence="5" id="KW-0058">Aromatic hydrocarbons catabolism</keyword>
<dbReference type="Gene3D" id="3.30.70.260">
    <property type="match status" value="1"/>
</dbReference>
<reference evidence="15" key="1">
    <citation type="submission" date="2021-11" db="EMBL/GenBank/DDBJ databases">
        <authorList>
            <person name="Rodrigo-Torres L."/>
            <person name="Arahal R. D."/>
            <person name="Lucena T."/>
        </authorList>
    </citation>
    <scope>NUCLEOTIDE SEQUENCE</scope>
    <source>
        <strain evidence="15">CECT 7929</strain>
    </source>
</reference>
<dbReference type="InterPro" id="IPR058031">
    <property type="entry name" value="AAA_lid_NorR"/>
</dbReference>
<evidence type="ECO:0000256" key="10">
    <source>
        <dbReference type="ARBA" id="ARBA00023163"/>
    </source>
</evidence>
<dbReference type="SUPFAM" id="SSF55785">
    <property type="entry name" value="PYP-like sensor domain (PAS domain)"/>
    <property type="match status" value="1"/>
</dbReference>
<dbReference type="InterPro" id="IPR009057">
    <property type="entry name" value="Homeodomain-like_sf"/>
</dbReference>
<dbReference type="CDD" id="cd00130">
    <property type="entry name" value="PAS"/>
    <property type="match status" value="1"/>
</dbReference>
<organism evidence="15 16">
    <name type="scientific">Vibrio stylophorae</name>
    <dbReference type="NCBI Taxonomy" id="659351"/>
    <lineage>
        <taxon>Bacteria</taxon>
        <taxon>Pseudomonadati</taxon>
        <taxon>Pseudomonadota</taxon>
        <taxon>Gammaproteobacteria</taxon>
        <taxon>Vibrionales</taxon>
        <taxon>Vibrionaceae</taxon>
        <taxon>Vibrio</taxon>
    </lineage>
</organism>
<dbReference type="Pfam" id="PF25601">
    <property type="entry name" value="AAA_lid_14"/>
    <property type="match status" value="1"/>
</dbReference>
<dbReference type="PANTHER" id="PTHR32071:SF3">
    <property type="entry name" value="HTH-TYPE TRANSCRIPTIONAL REGULATORY PROTEIN TYRR"/>
    <property type="match status" value="1"/>
</dbReference>
<feature type="domain" description="Sigma-54 factor interaction" evidence="12">
    <location>
        <begin position="206"/>
        <end position="430"/>
    </location>
</feature>
<keyword evidence="4" id="KW-0547">Nucleotide-binding</keyword>
<keyword evidence="7" id="KW-0805">Transcription regulation</keyword>
<dbReference type="RefSeq" id="WP_237466192.1">
    <property type="nucleotide sequence ID" value="NZ_CAKLDI010000001.1"/>
</dbReference>
<dbReference type="InterPro" id="IPR025944">
    <property type="entry name" value="Sigma_54_int_dom_CS"/>
</dbReference>
<dbReference type="PROSITE" id="PS00688">
    <property type="entry name" value="SIGMA54_INTERACT_3"/>
    <property type="match status" value="1"/>
</dbReference>
<dbReference type="InterPro" id="IPR002078">
    <property type="entry name" value="Sigma_54_int"/>
</dbReference>
<keyword evidence="10" id="KW-0804">Transcription</keyword>
<dbReference type="InterPro" id="IPR025662">
    <property type="entry name" value="Sigma_54_int_dom_ATP-bd_1"/>
</dbReference>
<evidence type="ECO:0000256" key="6">
    <source>
        <dbReference type="ARBA" id="ARBA00022840"/>
    </source>
</evidence>
<dbReference type="NCBIfam" id="NF008085">
    <property type="entry name" value="PRK10820.1"/>
    <property type="match status" value="1"/>
</dbReference>
<dbReference type="InterPro" id="IPR045865">
    <property type="entry name" value="ACT-like_dom_sf"/>
</dbReference>
<dbReference type="InterPro" id="IPR013767">
    <property type="entry name" value="PAS_fold"/>
</dbReference>
<keyword evidence="8" id="KW-0238">DNA-binding</keyword>
<evidence type="ECO:0000313" key="15">
    <source>
        <dbReference type="EMBL" id="CAH0533773.1"/>
    </source>
</evidence>
<sequence length="511" mass="57527">MRLEVFCEDRLGLARELLELLATQAIDLRGIEIDPVGIIYLNFPEIEFDPFSQLMAQIRLIPGVKDVRKIQAMPSEREHQEMRALLQTLPDPVFSLNLKGQIELANTAAQALLHQAEVDLLGQSAQQVIHHFNFCRWLEQDEVTAECHLAVIGGQDYLMDIMPVFIGHAQGARSLVSAVVLLKSTAGTTIPADLRAQSDALGFEHVVGTSTKHKQLMTQAKKLAMLDEPLLIQGETGTGKEMLARACHQRSDRRNGAFMVLNCVSMPDDVVESEIFGYARGELVQKGIFEQAHGGTVFLYEIGEMSPHLQVKILRFLQDGTFRRVGEEHEIKVDVRVICSTKKQLPELVASGSFREDLYYRLNVLTLNIPPLRERRQDIAPLTEFFMNQICHELHQPQPELDDSLVDFLNHYTWPGNVRQLRNVLYRALTQVEGGTLEAQHIQLPDVNSSDMLTSSDNLDGGLDDIMKRYERGVLSSLYRGYPSTRKLAKRLGVSHTAIANKLREYGLGKK</sequence>
<dbReference type="SUPFAM" id="SSF46689">
    <property type="entry name" value="Homeodomain-like"/>
    <property type="match status" value="1"/>
</dbReference>
<dbReference type="PROSITE" id="PS50045">
    <property type="entry name" value="SIGMA54_INTERACT_4"/>
    <property type="match status" value="1"/>
</dbReference>
<comment type="caution">
    <text evidence="15">The sequence shown here is derived from an EMBL/GenBank/DDBJ whole genome shotgun (WGS) entry which is preliminary data.</text>
</comment>
<evidence type="ECO:0000256" key="5">
    <source>
        <dbReference type="ARBA" id="ARBA00022797"/>
    </source>
</evidence>
<feature type="domain" description="ACT" evidence="14">
    <location>
        <begin position="2"/>
        <end position="72"/>
    </location>
</feature>
<keyword evidence="16" id="KW-1185">Reference proteome</keyword>
<evidence type="ECO:0000313" key="16">
    <source>
        <dbReference type="Proteomes" id="UP000838672"/>
    </source>
</evidence>
<dbReference type="PROSITE" id="PS51671">
    <property type="entry name" value="ACT"/>
    <property type="match status" value="1"/>
</dbReference>
<comment type="subcellular location">
    <subcellularLocation>
        <location evidence="1">Cytoplasm</location>
    </subcellularLocation>
</comment>